<organism evidence="1 2">
    <name type="scientific">Pseudonocardia xinjiangensis</name>
    <dbReference type="NCBI Taxonomy" id="75289"/>
    <lineage>
        <taxon>Bacteria</taxon>
        <taxon>Bacillati</taxon>
        <taxon>Actinomycetota</taxon>
        <taxon>Actinomycetes</taxon>
        <taxon>Pseudonocardiales</taxon>
        <taxon>Pseudonocardiaceae</taxon>
        <taxon>Pseudonocardia</taxon>
    </lineage>
</organism>
<sequence>MTPRITADNPTGVTCFDHASIAQLPEYVEASRALDALERAIRREDGALGQERWLDLVGAMAAALPYADACVECCGQLPTPAPHAAVVAEGRLHGDYRCPRCGSTWTRGHVLDLPGLSE</sequence>
<dbReference type="RefSeq" id="WP_169394083.1">
    <property type="nucleotide sequence ID" value="NZ_BAAAJH010000015.1"/>
</dbReference>
<keyword evidence="2" id="KW-1185">Reference proteome</keyword>
<reference evidence="1 2" key="1">
    <citation type="submission" date="2020-04" db="EMBL/GenBank/DDBJ databases">
        <authorList>
            <person name="Klaysubun C."/>
            <person name="Duangmal K."/>
            <person name="Lipun K."/>
        </authorList>
    </citation>
    <scope>NUCLEOTIDE SEQUENCE [LARGE SCALE GENOMIC DNA]</scope>
    <source>
        <strain evidence="1 2">JCM 11839</strain>
    </source>
</reference>
<dbReference type="EMBL" id="JAAXKY010000004">
    <property type="protein sequence ID" value="NMH76010.1"/>
    <property type="molecule type" value="Genomic_DNA"/>
</dbReference>
<evidence type="ECO:0000313" key="2">
    <source>
        <dbReference type="Proteomes" id="UP001296706"/>
    </source>
</evidence>
<dbReference type="Proteomes" id="UP001296706">
    <property type="component" value="Unassembled WGS sequence"/>
</dbReference>
<protein>
    <submittedName>
        <fullName evidence="1">Uncharacterized protein</fullName>
    </submittedName>
</protein>
<comment type="caution">
    <text evidence="1">The sequence shown here is derived from an EMBL/GenBank/DDBJ whole genome shotgun (WGS) entry which is preliminary data.</text>
</comment>
<name>A0ABX1RA63_9PSEU</name>
<accession>A0ABX1RA63</accession>
<gene>
    <name evidence="1" type="ORF">HF577_02650</name>
</gene>
<evidence type="ECO:0000313" key="1">
    <source>
        <dbReference type="EMBL" id="NMH76010.1"/>
    </source>
</evidence>
<proteinExistence type="predicted"/>